<dbReference type="EMBL" id="JABVEC010000008">
    <property type="protein sequence ID" value="MBC6466519.1"/>
    <property type="molecule type" value="Genomic_DNA"/>
</dbReference>
<evidence type="ECO:0000259" key="1">
    <source>
        <dbReference type="Pfam" id="PF04149"/>
    </source>
</evidence>
<comment type="caution">
    <text evidence="2">The sequence shown here is derived from an EMBL/GenBank/DDBJ whole genome shotgun (WGS) entry which is preliminary data.</text>
</comment>
<dbReference type="RefSeq" id="WP_187243524.1">
    <property type="nucleotide sequence ID" value="NZ_BAAAOK010000009.1"/>
</dbReference>
<evidence type="ECO:0000313" key="2">
    <source>
        <dbReference type="EMBL" id="MBC6466519.1"/>
    </source>
</evidence>
<dbReference type="InterPro" id="IPR007278">
    <property type="entry name" value="DUF397"/>
</dbReference>
<dbReference type="Proteomes" id="UP000805614">
    <property type="component" value="Unassembled WGS sequence"/>
</dbReference>
<organism evidence="2 3">
    <name type="scientific">Actinomadura alba</name>
    <dbReference type="NCBI Taxonomy" id="406431"/>
    <lineage>
        <taxon>Bacteria</taxon>
        <taxon>Bacillati</taxon>
        <taxon>Actinomycetota</taxon>
        <taxon>Actinomycetes</taxon>
        <taxon>Streptosporangiales</taxon>
        <taxon>Thermomonosporaceae</taxon>
        <taxon>Actinomadura</taxon>
    </lineage>
</organism>
<dbReference type="Pfam" id="PF04149">
    <property type="entry name" value="DUF397"/>
    <property type="match status" value="1"/>
</dbReference>
<sequence>MNIEWRKSSRSDDGTGGECVEVAALPGAVAVRDSKNPEGPRLTLTPAAWRGLVAGVRDGRFDG</sequence>
<proteinExistence type="predicted"/>
<feature type="domain" description="DUF397" evidence="1">
    <location>
        <begin position="4"/>
        <end position="57"/>
    </location>
</feature>
<reference evidence="2 3" key="1">
    <citation type="submission" date="2020-06" db="EMBL/GenBank/DDBJ databases">
        <title>Actinomadura xiongansis sp. nov., isolated from soil of Baiyangdian.</title>
        <authorList>
            <person name="Zhang X."/>
        </authorList>
    </citation>
    <scope>NUCLEOTIDE SEQUENCE [LARGE SCALE GENOMIC DNA]</scope>
    <source>
        <strain evidence="2 3">HBUM206468</strain>
    </source>
</reference>
<name>A0ABR7LNT9_9ACTN</name>
<evidence type="ECO:0000313" key="3">
    <source>
        <dbReference type="Proteomes" id="UP000805614"/>
    </source>
</evidence>
<keyword evidence="3" id="KW-1185">Reference proteome</keyword>
<protein>
    <submittedName>
        <fullName evidence="2">DUF397 domain-containing protein</fullName>
    </submittedName>
</protein>
<gene>
    <name evidence="2" type="ORF">HKK74_13535</name>
</gene>
<accession>A0ABR7LNT9</accession>